<evidence type="ECO:0000313" key="1">
    <source>
        <dbReference type="EMBL" id="KAI4342064.1"/>
    </source>
</evidence>
<dbReference type="EMBL" id="CM042886">
    <property type="protein sequence ID" value="KAI4342064.1"/>
    <property type="molecule type" value="Genomic_DNA"/>
</dbReference>
<comment type="caution">
    <text evidence="1">The sequence shown here is derived from an EMBL/GenBank/DDBJ whole genome shotgun (WGS) entry which is preliminary data.</text>
</comment>
<accession>A0ACB9P2P4</accession>
<gene>
    <name evidence="1" type="ORF">MLD38_026724</name>
</gene>
<name>A0ACB9P2P4_9MYRT</name>
<evidence type="ECO:0000313" key="2">
    <source>
        <dbReference type="Proteomes" id="UP001057402"/>
    </source>
</evidence>
<keyword evidence="2" id="KW-1185">Reference proteome</keyword>
<dbReference type="Proteomes" id="UP001057402">
    <property type="component" value="Chromosome 7"/>
</dbReference>
<protein>
    <submittedName>
        <fullName evidence="1">Uncharacterized protein</fullName>
    </submittedName>
</protein>
<reference evidence="2" key="1">
    <citation type="journal article" date="2023" name="Front. Plant Sci.">
        <title>Chromosomal-level genome assembly of Melastoma candidum provides insights into trichome evolution.</title>
        <authorList>
            <person name="Zhong Y."/>
            <person name="Wu W."/>
            <person name="Sun C."/>
            <person name="Zou P."/>
            <person name="Liu Y."/>
            <person name="Dai S."/>
            <person name="Zhou R."/>
        </authorList>
    </citation>
    <scope>NUCLEOTIDE SEQUENCE [LARGE SCALE GENOMIC DNA]</scope>
</reference>
<proteinExistence type="predicted"/>
<organism evidence="1 2">
    <name type="scientific">Melastoma candidum</name>
    <dbReference type="NCBI Taxonomy" id="119954"/>
    <lineage>
        <taxon>Eukaryota</taxon>
        <taxon>Viridiplantae</taxon>
        <taxon>Streptophyta</taxon>
        <taxon>Embryophyta</taxon>
        <taxon>Tracheophyta</taxon>
        <taxon>Spermatophyta</taxon>
        <taxon>Magnoliopsida</taxon>
        <taxon>eudicotyledons</taxon>
        <taxon>Gunneridae</taxon>
        <taxon>Pentapetalae</taxon>
        <taxon>rosids</taxon>
        <taxon>malvids</taxon>
        <taxon>Myrtales</taxon>
        <taxon>Melastomataceae</taxon>
        <taxon>Melastomatoideae</taxon>
        <taxon>Melastomateae</taxon>
        <taxon>Melastoma</taxon>
    </lineage>
</organism>
<sequence length="378" mass="41092">MAAPGGRVPRSLFSNLTSAINVTVPVDQLCQPFCDPLNDSGYCLTLCLDYCPDVCHSSFLSYVPPLPSPSIDYSPEVSTGGSHQSSPLSLLLFMIFAAISVAFLVTGIYGLLVWARRRRRVAGPGPGEEFLQRDVEIREDEFLDEDRGPIVDHPIWYIRTVGLDASVIDAIAVCRYKRGEGLVEGTDCSVCLSEFQEDETLRLLPKCSHAFHVQCIDTWLQSRTNCPVCRAPILSGGQQRVPDPILAGNPEDTVLTNEATDHESSEGDDFADNLRESGRMELDDGRNMQRSASDDSLSAAKISVAASNEPREGDPVIGLKNAADLDQNLVTAACRNLSSSSSASSSSSIRRTRSLSWSGRFLSTAARHGRNRTAILPL</sequence>